<reference evidence="1" key="1">
    <citation type="submission" date="2023-05" db="EMBL/GenBank/DDBJ databases">
        <authorList>
            <person name="Stuckert A."/>
        </authorList>
    </citation>
    <scope>NUCLEOTIDE SEQUENCE</scope>
</reference>
<comment type="caution">
    <text evidence="1">The sequence shown here is derived from an EMBL/GenBank/DDBJ whole genome shotgun (WGS) entry which is preliminary data.</text>
</comment>
<feature type="non-terminal residue" evidence="1">
    <location>
        <position position="1"/>
    </location>
</feature>
<organism evidence="1 2">
    <name type="scientific">Staurois parvus</name>
    <dbReference type="NCBI Taxonomy" id="386267"/>
    <lineage>
        <taxon>Eukaryota</taxon>
        <taxon>Metazoa</taxon>
        <taxon>Chordata</taxon>
        <taxon>Craniata</taxon>
        <taxon>Vertebrata</taxon>
        <taxon>Euteleostomi</taxon>
        <taxon>Amphibia</taxon>
        <taxon>Batrachia</taxon>
        <taxon>Anura</taxon>
        <taxon>Neobatrachia</taxon>
        <taxon>Ranoidea</taxon>
        <taxon>Ranidae</taxon>
        <taxon>Staurois</taxon>
    </lineage>
</organism>
<accession>A0ABN9BLN7</accession>
<evidence type="ECO:0000313" key="1">
    <source>
        <dbReference type="EMBL" id="CAI9548267.1"/>
    </source>
</evidence>
<sequence length="103" mass="10825">VPRTASYHCPPSVPPISACPAVSPISAHQCQPAVPPVSAVSQRRPAVSPSVPISATYLCSSVPPISDHLCCISVQHHQCLLINAHQCRLISSTSSMQPISAHQ</sequence>
<feature type="non-terminal residue" evidence="1">
    <location>
        <position position="103"/>
    </location>
</feature>
<proteinExistence type="predicted"/>
<protein>
    <submittedName>
        <fullName evidence="1">Uncharacterized protein</fullName>
    </submittedName>
</protein>
<evidence type="ECO:0000313" key="2">
    <source>
        <dbReference type="Proteomes" id="UP001162483"/>
    </source>
</evidence>
<gene>
    <name evidence="1" type="ORF">SPARVUS_LOCUS3124091</name>
</gene>
<name>A0ABN9BLN7_9NEOB</name>
<keyword evidence="2" id="KW-1185">Reference proteome</keyword>
<dbReference type="Proteomes" id="UP001162483">
    <property type="component" value="Unassembled WGS sequence"/>
</dbReference>
<dbReference type="EMBL" id="CATNWA010004617">
    <property type="protein sequence ID" value="CAI9548267.1"/>
    <property type="molecule type" value="Genomic_DNA"/>
</dbReference>